<evidence type="ECO:0000256" key="1">
    <source>
        <dbReference type="SAM" id="Phobius"/>
    </source>
</evidence>
<dbReference type="Pfam" id="PF02698">
    <property type="entry name" value="DUF218"/>
    <property type="match status" value="1"/>
</dbReference>
<dbReference type="GO" id="GO:0005886">
    <property type="term" value="C:plasma membrane"/>
    <property type="evidence" value="ECO:0007669"/>
    <property type="project" value="TreeGrafter"/>
</dbReference>
<dbReference type="Gene3D" id="3.40.50.620">
    <property type="entry name" value="HUPs"/>
    <property type="match status" value="1"/>
</dbReference>
<evidence type="ECO:0000313" key="4">
    <source>
        <dbReference type="Proteomes" id="UP000235162"/>
    </source>
</evidence>
<feature type="transmembrane region" description="Helical" evidence="1">
    <location>
        <begin position="34"/>
        <end position="57"/>
    </location>
</feature>
<dbReference type="AlphaFoldDB" id="A0AAP8MBU8"/>
<dbReference type="InterPro" id="IPR014729">
    <property type="entry name" value="Rossmann-like_a/b/a_fold"/>
</dbReference>
<name>A0AAP8MBU8_9GAMM</name>
<feature type="transmembrane region" description="Helical" evidence="1">
    <location>
        <begin position="6"/>
        <end position="22"/>
    </location>
</feature>
<sequence>MSLLVYPLTQVILAVLIGLFLLKKDWPRSGKWLIFFATAWLYVCSSALFADFLMGSLEDYYRPKVMSVVPKAEAIVVLGGGTRGDTHWSSHGDLNHAADRMLHAADLYKNGKAPFILVSGGAGPGDRSEADIMEQILVTMGVPARAILKESNSRDTHENAVFSKVILDGKGVEKIHLVTSAWHMRRAVPLFAREGYEVIPAPTDYQRLVGTPAVPPFLPTVDDLARTTYALREYVGYLVYRYRGWL</sequence>
<keyword evidence="4" id="KW-1185">Reference proteome</keyword>
<dbReference type="InterPro" id="IPR051599">
    <property type="entry name" value="Cell_Envelope_Assoc"/>
</dbReference>
<organism evidence="3 4">
    <name type="scientific">Halioglobus japonicus</name>
    <dbReference type="NCBI Taxonomy" id="930805"/>
    <lineage>
        <taxon>Bacteria</taxon>
        <taxon>Pseudomonadati</taxon>
        <taxon>Pseudomonadota</taxon>
        <taxon>Gammaproteobacteria</taxon>
        <taxon>Cellvibrionales</taxon>
        <taxon>Halieaceae</taxon>
        <taxon>Halioglobus</taxon>
    </lineage>
</organism>
<dbReference type="CDD" id="cd06259">
    <property type="entry name" value="YdcF-like"/>
    <property type="match status" value="1"/>
</dbReference>
<proteinExistence type="predicted"/>
<dbReference type="EMBL" id="PKUR01000005">
    <property type="protein sequence ID" value="PLW84769.1"/>
    <property type="molecule type" value="Genomic_DNA"/>
</dbReference>
<evidence type="ECO:0000259" key="2">
    <source>
        <dbReference type="Pfam" id="PF02698"/>
    </source>
</evidence>
<keyword evidence="1" id="KW-0812">Transmembrane</keyword>
<reference evidence="3 4" key="1">
    <citation type="submission" date="2018-01" db="EMBL/GenBank/DDBJ databases">
        <title>The draft genome sequence of Halioglobus japonicus S1-36.</title>
        <authorList>
            <person name="Du Z.-J."/>
            <person name="Shi M.-J."/>
        </authorList>
    </citation>
    <scope>NUCLEOTIDE SEQUENCE [LARGE SCALE GENOMIC DNA]</scope>
    <source>
        <strain evidence="3 4">S1-36</strain>
    </source>
</reference>
<dbReference type="InterPro" id="IPR003848">
    <property type="entry name" value="DUF218"/>
</dbReference>
<dbReference type="Proteomes" id="UP000235162">
    <property type="component" value="Unassembled WGS sequence"/>
</dbReference>
<keyword evidence="1" id="KW-1133">Transmembrane helix</keyword>
<keyword evidence="1" id="KW-0472">Membrane</keyword>
<dbReference type="PANTHER" id="PTHR30336">
    <property type="entry name" value="INNER MEMBRANE PROTEIN, PROBABLE PERMEASE"/>
    <property type="match status" value="1"/>
</dbReference>
<dbReference type="GO" id="GO:0043164">
    <property type="term" value="P:Gram-negative-bacterium-type cell wall biogenesis"/>
    <property type="evidence" value="ECO:0007669"/>
    <property type="project" value="TreeGrafter"/>
</dbReference>
<protein>
    <submittedName>
        <fullName evidence="3">YdcF family protein</fullName>
    </submittedName>
</protein>
<dbReference type="GO" id="GO:0000270">
    <property type="term" value="P:peptidoglycan metabolic process"/>
    <property type="evidence" value="ECO:0007669"/>
    <property type="project" value="TreeGrafter"/>
</dbReference>
<accession>A0AAP8MBU8</accession>
<feature type="domain" description="DUF218" evidence="2">
    <location>
        <begin position="73"/>
        <end position="236"/>
    </location>
</feature>
<gene>
    <name evidence="3" type="ORF">C0029_17365</name>
</gene>
<comment type="caution">
    <text evidence="3">The sequence shown here is derived from an EMBL/GenBank/DDBJ whole genome shotgun (WGS) entry which is preliminary data.</text>
</comment>
<dbReference type="RefSeq" id="WP_084197679.1">
    <property type="nucleotide sequence ID" value="NZ_BMYL01000006.1"/>
</dbReference>
<evidence type="ECO:0000313" key="3">
    <source>
        <dbReference type="EMBL" id="PLW84769.1"/>
    </source>
</evidence>
<dbReference type="PANTHER" id="PTHR30336:SF4">
    <property type="entry name" value="ENVELOPE BIOGENESIS FACTOR ELYC"/>
    <property type="match status" value="1"/>
</dbReference>